<dbReference type="InterPro" id="IPR027417">
    <property type="entry name" value="P-loop_NTPase"/>
</dbReference>
<protein>
    <recommendedName>
        <fullName evidence="3">ATP-dependent DNA helicase</fullName>
    </recommendedName>
</protein>
<dbReference type="Pfam" id="PF13604">
    <property type="entry name" value="AAA_30"/>
    <property type="match status" value="1"/>
</dbReference>
<feature type="non-terminal residue" evidence="1">
    <location>
        <position position="1"/>
    </location>
</feature>
<dbReference type="InterPro" id="IPR051055">
    <property type="entry name" value="PIF1_helicase"/>
</dbReference>
<evidence type="ECO:0000313" key="1">
    <source>
        <dbReference type="EMBL" id="KAF6755637.1"/>
    </source>
</evidence>
<evidence type="ECO:0008006" key="3">
    <source>
        <dbReference type="Google" id="ProtNLM"/>
    </source>
</evidence>
<dbReference type="OrthoDB" id="432234at2759"/>
<gene>
    <name evidence="1" type="ORF">DFP72DRAFT_760000</name>
</gene>
<dbReference type="PANTHER" id="PTHR47642">
    <property type="entry name" value="ATP-DEPENDENT DNA HELICASE"/>
    <property type="match status" value="1"/>
</dbReference>
<name>A0A8H6I0E8_9AGAR</name>
<reference evidence="1 2" key="1">
    <citation type="submission" date="2020-07" db="EMBL/GenBank/DDBJ databases">
        <title>Comparative genomics of pyrophilous fungi reveals a link between fire events and developmental genes.</title>
        <authorList>
            <consortium name="DOE Joint Genome Institute"/>
            <person name="Steindorff A.S."/>
            <person name="Carver A."/>
            <person name="Calhoun S."/>
            <person name="Stillman K."/>
            <person name="Liu H."/>
            <person name="Lipzen A."/>
            <person name="Pangilinan J."/>
            <person name="Labutti K."/>
            <person name="Bruns T.D."/>
            <person name="Grigoriev I.V."/>
        </authorList>
    </citation>
    <scope>NUCLEOTIDE SEQUENCE [LARGE SCALE GENOMIC DNA]</scope>
    <source>
        <strain evidence="1 2">CBS 144469</strain>
    </source>
</reference>
<sequence length="150" mass="16380">LNARQSIAYHIIANHFIQRFILKNSEEKPLVMLMTGPGGTGKTYTVNAVSEVLKAYKYGHAIRYLAPTGSAAALINGMTIHKGLGIKIDSKATKGKGNRKPGSTEEDMSVIVSVKNLEGLRCEWKDVDILFIDEASLLSAQLLCEIDYAL</sequence>
<dbReference type="EMBL" id="JACGCI010000029">
    <property type="protein sequence ID" value="KAF6755637.1"/>
    <property type="molecule type" value="Genomic_DNA"/>
</dbReference>
<accession>A0A8H6I0E8</accession>
<proteinExistence type="predicted"/>
<feature type="non-terminal residue" evidence="1">
    <location>
        <position position="150"/>
    </location>
</feature>
<dbReference type="SUPFAM" id="SSF52540">
    <property type="entry name" value="P-loop containing nucleoside triphosphate hydrolases"/>
    <property type="match status" value="1"/>
</dbReference>
<organism evidence="1 2">
    <name type="scientific">Ephemerocybe angulata</name>
    <dbReference type="NCBI Taxonomy" id="980116"/>
    <lineage>
        <taxon>Eukaryota</taxon>
        <taxon>Fungi</taxon>
        <taxon>Dikarya</taxon>
        <taxon>Basidiomycota</taxon>
        <taxon>Agaricomycotina</taxon>
        <taxon>Agaricomycetes</taxon>
        <taxon>Agaricomycetidae</taxon>
        <taxon>Agaricales</taxon>
        <taxon>Agaricineae</taxon>
        <taxon>Psathyrellaceae</taxon>
        <taxon>Ephemerocybe</taxon>
    </lineage>
</organism>
<dbReference type="Proteomes" id="UP000521943">
    <property type="component" value="Unassembled WGS sequence"/>
</dbReference>
<evidence type="ECO:0000313" key="2">
    <source>
        <dbReference type="Proteomes" id="UP000521943"/>
    </source>
</evidence>
<dbReference type="Gene3D" id="3.40.50.300">
    <property type="entry name" value="P-loop containing nucleotide triphosphate hydrolases"/>
    <property type="match status" value="1"/>
</dbReference>
<comment type="caution">
    <text evidence="1">The sequence shown here is derived from an EMBL/GenBank/DDBJ whole genome shotgun (WGS) entry which is preliminary data.</text>
</comment>
<keyword evidence="2" id="KW-1185">Reference proteome</keyword>
<dbReference type="AlphaFoldDB" id="A0A8H6I0E8"/>